<dbReference type="InterPro" id="IPR018946">
    <property type="entry name" value="PhoD-like_MPP"/>
</dbReference>
<evidence type="ECO:0000313" key="3">
    <source>
        <dbReference type="EMBL" id="KLV05787.1"/>
    </source>
</evidence>
<feature type="domain" description="Phospholipase D N-terminal" evidence="2">
    <location>
        <begin position="41"/>
        <end position="128"/>
    </location>
</feature>
<dbReference type="SUPFAM" id="SSF56300">
    <property type="entry name" value="Metallo-dependent phosphatases"/>
    <property type="match status" value="1"/>
</dbReference>
<dbReference type="Pfam" id="PF09423">
    <property type="entry name" value="PhoD"/>
    <property type="match status" value="1"/>
</dbReference>
<dbReference type="Gene3D" id="2.60.40.380">
    <property type="entry name" value="Purple acid phosphatase-like, N-terminal"/>
    <property type="match status" value="1"/>
</dbReference>
<dbReference type="InterPro" id="IPR029052">
    <property type="entry name" value="Metallo-depent_PP-like"/>
</dbReference>
<dbReference type="Gene3D" id="3.60.21.70">
    <property type="entry name" value="PhoD-like phosphatase"/>
    <property type="match status" value="1"/>
</dbReference>
<dbReference type="CDD" id="cd07389">
    <property type="entry name" value="MPP_PhoD"/>
    <property type="match status" value="1"/>
</dbReference>
<dbReference type="PANTHER" id="PTHR43606:SF2">
    <property type="entry name" value="ALKALINE PHOSPHATASE FAMILY PROTEIN (AFU_ORTHOLOGUE AFUA_5G03860)"/>
    <property type="match status" value="1"/>
</dbReference>
<feature type="domain" description="PhoD-like phosphatase metallophosphatase" evidence="1">
    <location>
        <begin position="139"/>
        <end position="531"/>
    </location>
</feature>
<keyword evidence="4" id="KW-1185">Reference proteome</keyword>
<dbReference type="Pfam" id="PF16655">
    <property type="entry name" value="PhoD_N"/>
    <property type="match status" value="1"/>
</dbReference>
<dbReference type="AlphaFoldDB" id="A0A0J1JU16"/>
<sequence>MSLSRRGFIKTLSSGAVATTLIGCGSDDTPDGRTASIAFNHGVASGDPTAEAVILWTRLTTDARQLTVQWEVATDRGFSQIIRAGETLTDMSRDFTVKIDADQLAPATHYFYRFRSQDTVSPVGETKTLATGHLEQAALAVVSCANYPAGYFHAYREILNQHQQAPLDAVLHLGDYIYEYGTGGYATEDAEALGRLPSGGTECLTMNDYRARYAQYRSDPDLQAMHAALPMIAVWDDHEIANDTWRDGAENHQLDEGVFAERRAAAAAAWLEWMPVRENPASSVIIYRDFRFGDLLDLYMLDTRVVARDQPLDYFALESFTPDAITGLLMQARAADRQLLGTDQKQWLLNQMASHSGKWSLLGQQILMAKMELPSTVMTALLAMYQAPADSKPAAMQALNQAIQAYLTDPASDPLLLPYNLDAWDGFYMEREWLYSVAQQLGKQLVCLAGDTHNAWCSELKNHSGDTVGVEFATHSVSSPGMETYLGLDDAVINQMELMLPNLVTALQWTNLKQRGFMRLDIRHDAINTTWHFLSDIKAKTYSVTTHHATTKNALTIS</sequence>
<evidence type="ECO:0000313" key="4">
    <source>
        <dbReference type="Proteomes" id="UP000035909"/>
    </source>
</evidence>
<dbReference type="RefSeq" id="WP_047887307.1">
    <property type="nucleotide sequence ID" value="NZ_LDOU01000024.1"/>
</dbReference>
<dbReference type="STRING" id="320778.ABT57_21475"/>
<protein>
    <submittedName>
        <fullName evidence="3">Alkaline phosphatase</fullName>
    </submittedName>
</protein>
<name>A0A0J1JU16_9GAMM</name>
<comment type="caution">
    <text evidence="3">The sequence shown here is derived from an EMBL/GenBank/DDBJ whole genome shotgun (WGS) entry which is preliminary data.</text>
</comment>
<dbReference type="InterPro" id="IPR038607">
    <property type="entry name" value="PhoD-like_sf"/>
</dbReference>
<dbReference type="PATRIC" id="fig|320778.3.peg.4611"/>
<dbReference type="Proteomes" id="UP000035909">
    <property type="component" value="Unassembled WGS sequence"/>
</dbReference>
<dbReference type="InterPro" id="IPR052900">
    <property type="entry name" value="Phospholipid_Metab_Enz"/>
</dbReference>
<proteinExistence type="predicted"/>
<dbReference type="EMBL" id="LDOU01000024">
    <property type="protein sequence ID" value="KLV05787.1"/>
    <property type="molecule type" value="Genomic_DNA"/>
</dbReference>
<gene>
    <name evidence="3" type="ORF">ABT57_21475</name>
</gene>
<dbReference type="OrthoDB" id="327733at2"/>
<dbReference type="PANTHER" id="PTHR43606">
    <property type="entry name" value="PHOSPHATASE, PUTATIVE (AFU_ORTHOLOGUE AFUA_6G08710)-RELATED"/>
    <property type="match status" value="1"/>
</dbReference>
<organism evidence="3 4">
    <name type="scientific">Photobacterium ganghwense</name>
    <dbReference type="NCBI Taxonomy" id="320778"/>
    <lineage>
        <taxon>Bacteria</taxon>
        <taxon>Pseudomonadati</taxon>
        <taxon>Pseudomonadota</taxon>
        <taxon>Gammaproteobacteria</taxon>
        <taxon>Vibrionales</taxon>
        <taxon>Vibrionaceae</taxon>
        <taxon>Photobacterium</taxon>
    </lineage>
</organism>
<evidence type="ECO:0000259" key="2">
    <source>
        <dbReference type="Pfam" id="PF16655"/>
    </source>
</evidence>
<reference evidence="3 4" key="1">
    <citation type="submission" date="2015-05" db="EMBL/GenBank/DDBJ databases">
        <title>Photobacterium galathea sp. nov.</title>
        <authorList>
            <person name="Machado H."/>
            <person name="Gram L."/>
        </authorList>
    </citation>
    <scope>NUCLEOTIDE SEQUENCE [LARGE SCALE GENOMIC DNA]</scope>
    <source>
        <strain evidence="3 4">DSM 22954</strain>
    </source>
</reference>
<dbReference type="InterPro" id="IPR032093">
    <property type="entry name" value="PhoD_N"/>
</dbReference>
<dbReference type="PROSITE" id="PS51318">
    <property type="entry name" value="TAT"/>
    <property type="match status" value="1"/>
</dbReference>
<accession>A0A0J1JU16</accession>
<dbReference type="PROSITE" id="PS51257">
    <property type="entry name" value="PROKAR_LIPOPROTEIN"/>
    <property type="match status" value="1"/>
</dbReference>
<evidence type="ECO:0000259" key="1">
    <source>
        <dbReference type="Pfam" id="PF09423"/>
    </source>
</evidence>
<dbReference type="InterPro" id="IPR006311">
    <property type="entry name" value="TAT_signal"/>
</dbReference>